<accession>A0AA39TYK3</accession>
<evidence type="ECO:0000313" key="2">
    <source>
        <dbReference type="EMBL" id="KAK0463155.1"/>
    </source>
</evidence>
<evidence type="ECO:0000313" key="3">
    <source>
        <dbReference type="Proteomes" id="UP001175211"/>
    </source>
</evidence>
<feature type="region of interest" description="Disordered" evidence="1">
    <location>
        <begin position="339"/>
        <end position="388"/>
    </location>
</feature>
<proteinExistence type="predicted"/>
<dbReference type="GeneID" id="85352911"/>
<dbReference type="AlphaFoldDB" id="A0AA39TYK3"/>
<name>A0AA39TYK3_ARMTA</name>
<protein>
    <submittedName>
        <fullName evidence="2">Uncharacterized protein</fullName>
    </submittedName>
</protein>
<evidence type="ECO:0000256" key="1">
    <source>
        <dbReference type="SAM" id="MobiDB-lite"/>
    </source>
</evidence>
<comment type="caution">
    <text evidence="2">The sequence shown here is derived from an EMBL/GenBank/DDBJ whole genome shotgun (WGS) entry which is preliminary data.</text>
</comment>
<feature type="compositionally biased region" description="Basic and acidic residues" evidence="1">
    <location>
        <begin position="354"/>
        <end position="367"/>
    </location>
</feature>
<dbReference type="RefSeq" id="XP_060334621.1">
    <property type="nucleotide sequence ID" value="XM_060469363.1"/>
</dbReference>
<reference evidence="2" key="1">
    <citation type="submission" date="2023-06" db="EMBL/GenBank/DDBJ databases">
        <authorList>
            <consortium name="Lawrence Berkeley National Laboratory"/>
            <person name="Ahrendt S."/>
            <person name="Sahu N."/>
            <person name="Indic B."/>
            <person name="Wong-Bajracharya J."/>
            <person name="Merenyi Z."/>
            <person name="Ke H.-M."/>
            <person name="Monk M."/>
            <person name="Kocsube S."/>
            <person name="Drula E."/>
            <person name="Lipzen A."/>
            <person name="Balint B."/>
            <person name="Henrissat B."/>
            <person name="Andreopoulos B."/>
            <person name="Martin F.M."/>
            <person name="Harder C.B."/>
            <person name="Rigling D."/>
            <person name="Ford K.L."/>
            <person name="Foster G.D."/>
            <person name="Pangilinan J."/>
            <person name="Papanicolaou A."/>
            <person name="Barry K."/>
            <person name="LaButti K."/>
            <person name="Viragh M."/>
            <person name="Koriabine M."/>
            <person name="Yan M."/>
            <person name="Riley R."/>
            <person name="Champramary S."/>
            <person name="Plett K.L."/>
            <person name="Tsai I.J."/>
            <person name="Slot J."/>
            <person name="Sipos G."/>
            <person name="Plett J."/>
            <person name="Nagy L.G."/>
            <person name="Grigoriev I.V."/>
        </authorList>
    </citation>
    <scope>NUCLEOTIDE SEQUENCE</scope>
    <source>
        <strain evidence="2">CCBAS 213</strain>
    </source>
</reference>
<feature type="compositionally biased region" description="Polar residues" evidence="1">
    <location>
        <begin position="373"/>
        <end position="388"/>
    </location>
</feature>
<sequence>MVLDPTRNHEMDQFPFTPSQEETAKLHLMDQSRTFRPTTLEVHNWQQDTGKILRDPGMIPTPPSPPMSNSSTLMSTTDSSMNKLWKRMMGMSLMEQSELQGRHEESTLGQILLSETPISNGTSPVGVRTLVLYGDQKSSGSNPKSPQRDPLASVARYIDGTIKSLSKLKERGVAEEKGILGWGTIFPVDFWITPKEGSWDLPPMPSNSTADNTWHFVAGDSWESPWPETSYEAFPWENEQYEAIWPNPMARTHIDENLWDSLPTPCSWRKNTEQSQRQKKAAIPSPTPPLMRMRPSASLVLNFSTEDIFNTKKPGRDWTKPRLPSEVFWTTSLDPELGKRVPSLSQYRGTSCPERMDTDRLKKESALLRRQSKNPSATNAEGRVSTKN</sequence>
<feature type="region of interest" description="Disordered" evidence="1">
    <location>
        <begin position="269"/>
        <end position="293"/>
    </location>
</feature>
<dbReference type="EMBL" id="JAUEPS010000008">
    <property type="protein sequence ID" value="KAK0463155.1"/>
    <property type="molecule type" value="Genomic_DNA"/>
</dbReference>
<keyword evidence="3" id="KW-1185">Reference proteome</keyword>
<gene>
    <name evidence="2" type="ORF">EV420DRAFT_1476885</name>
</gene>
<organism evidence="2 3">
    <name type="scientific">Armillaria tabescens</name>
    <name type="common">Ringless honey mushroom</name>
    <name type="synonym">Agaricus tabescens</name>
    <dbReference type="NCBI Taxonomy" id="1929756"/>
    <lineage>
        <taxon>Eukaryota</taxon>
        <taxon>Fungi</taxon>
        <taxon>Dikarya</taxon>
        <taxon>Basidiomycota</taxon>
        <taxon>Agaricomycotina</taxon>
        <taxon>Agaricomycetes</taxon>
        <taxon>Agaricomycetidae</taxon>
        <taxon>Agaricales</taxon>
        <taxon>Marasmiineae</taxon>
        <taxon>Physalacriaceae</taxon>
        <taxon>Desarmillaria</taxon>
    </lineage>
</organism>
<dbReference type="Proteomes" id="UP001175211">
    <property type="component" value="Unassembled WGS sequence"/>
</dbReference>